<sequence length="221" mass="25030">MVVLFMKKVVETGEELNDEERNLLSVGYKNIVGGFRTSWRSLALIEQRELEAGTLRLDLLTNYRRRLELQLQNSCDEVTRLIDQHLLPSASTVECKAFYLKMKADYCRYMSEVAQVTGACALPLVDALLSLLALAVANKRSETAGATSSLSVTRPGDDRKVPTSPHFIISGDRLRSLLTQPVRSPHRSRAEKTEQGRLASSLLRMRNSRALSRRRRKRTKR</sequence>
<dbReference type="InterPro" id="IPR000308">
    <property type="entry name" value="14-3-3"/>
</dbReference>
<dbReference type="InterPro" id="IPR023409">
    <property type="entry name" value="14-3-3_CS"/>
</dbReference>
<feature type="compositionally biased region" description="Basic residues" evidence="2">
    <location>
        <begin position="211"/>
        <end position="221"/>
    </location>
</feature>
<evidence type="ECO:0000256" key="2">
    <source>
        <dbReference type="SAM" id="MobiDB-lite"/>
    </source>
</evidence>
<dbReference type="PANTHER" id="PTHR18860">
    <property type="entry name" value="14-3-3 PROTEIN"/>
    <property type="match status" value="1"/>
</dbReference>
<comment type="similarity">
    <text evidence="1">Belongs to the 14-3-3 family.</text>
</comment>
<dbReference type="SMART" id="SM00101">
    <property type="entry name" value="14_3_3"/>
    <property type="match status" value="1"/>
</dbReference>
<dbReference type="Proteomes" id="UP000221165">
    <property type="component" value="Unassembled WGS sequence"/>
</dbReference>
<evidence type="ECO:0000259" key="3">
    <source>
        <dbReference type="SMART" id="SM00101"/>
    </source>
</evidence>
<dbReference type="Gene3D" id="1.20.190.20">
    <property type="entry name" value="14-3-3 domain"/>
    <property type="match status" value="1"/>
</dbReference>
<feature type="region of interest" description="Disordered" evidence="2">
    <location>
        <begin position="144"/>
        <end position="165"/>
    </location>
</feature>
<dbReference type="OrthoDB" id="331927at2759"/>
<keyword evidence="5" id="KW-1185">Reference proteome</keyword>
<reference evidence="4 5" key="1">
    <citation type="journal article" date="2017" name="Int. J. Parasitol.">
        <title>The genome of the protozoan parasite Cystoisospora suis and a reverse vaccinology approach to identify vaccine candidates.</title>
        <authorList>
            <person name="Palmieri N."/>
            <person name="Shrestha A."/>
            <person name="Ruttkowski B."/>
            <person name="Beck T."/>
            <person name="Vogl C."/>
            <person name="Tomley F."/>
            <person name="Blake D.P."/>
            <person name="Joachim A."/>
        </authorList>
    </citation>
    <scope>NUCLEOTIDE SEQUENCE [LARGE SCALE GENOMIC DNA]</scope>
    <source>
        <strain evidence="4 5">Wien I</strain>
    </source>
</reference>
<evidence type="ECO:0000313" key="5">
    <source>
        <dbReference type="Proteomes" id="UP000221165"/>
    </source>
</evidence>
<dbReference type="EMBL" id="MIGC01003917">
    <property type="protein sequence ID" value="PHJ18755.1"/>
    <property type="molecule type" value="Genomic_DNA"/>
</dbReference>
<dbReference type="PRINTS" id="PR00305">
    <property type="entry name" value="1433ZETA"/>
</dbReference>
<dbReference type="Pfam" id="PF00244">
    <property type="entry name" value="14-3-3"/>
    <property type="match status" value="1"/>
</dbReference>
<dbReference type="PROSITE" id="PS00796">
    <property type="entry name" value="1433_1"/>
    <property type="match status" value="1"/>
</dbReference>
<protein>
    <submittedName>
        <fullName evidence="4">14-3-3 domain</fullName>
    </submittedName>
</protein>
<dbReference type="GeneID" id="94430774"/>
<feature type="region of interest" description="Disordered" evidence="2">
    <location>
        <begin position="181"/>
        <end position="221"/>
    </location>
</feature>
<dbReference type="RefSeq" id="XP_067920461.1">
    <property type="nucleotide sequence ID" value="XM_068067563.1"/>
</dbReference>
<feature type="compositionally biased region" description="Low complexity" evidence="2">
    <location>
        <begin position="197"/>
        <end position="210"/>
    </location>
</feature>
<feature type="domain" description="14-3-3" evidence="3">
    <location>
        <begin position="2"/>
        <end position="176"/>
    </location>
</feature>
<evidence type="ECO:0000313" key="4">
    <source>
        <dbReference type="EMBL" id="PHJ18755.1"/>
    </source>
</evidence>
<dbReference type="SUPFAM" id="SSF48445">
    <property type="entry name" value="14-3-3 protein"/>
    <property type="match status" value="1"/>
</dbReference>
<proteinExistence type="inferred from homology"/>
<dbReference type="InterPro" id="IPR023410">
    <property type="entry name" value="14-3-3_domain"/>
</dbReference>
<organism evidence="4 5">
    <name type="scientific">Cystoisospora suis</name>
    <dbReference type="NCBI Taxonomy" id="483139"/>
    <lineage>
        <taxon>Eukaryota</taxon>
        <taxon>Sar</taxon>
        <taxon>Alveolata</taxon>
        <taxon>Apicomplexa</taxon>
        <taxon>Conoidasida</taxon>
        <taxon>Coccidia</taxon>
        <taxon>Eucoccidiorida</taxon>
        <taxon>Eimeriorina</taxon>
        <taxon>Sarcocystidae</taxon>
        <taxon>Cystoisospora</taxon>
    </lineage>
</organism>
<accession>A0A2C6KQH9</accession>
<dbReference type="VEuPathDB" id="ToxoDB:CSUI_007418"/>
<evidence type="ECO:0000256" key="1">
    <source>
        <dbReference type="ARBA" id="ARBA00006141"/>
    </source>
</evidence>
<dbReference type="InterPro" id="IPR036815">
    <property type="entry name" value="14-3-3_dom_sf"/>
</dbReference>
<dbReference type="CDD" id="cd08774">
    <property type="entry name" value="14-3-3"/>
    <property type="match status" value="1"/>
</dbReference>
<dbReference type="AlphaFoldDB" id="A0A2C6KQH9"/>
<name>A0A2C6KQH9_9APIC</name>
<comment type="caution">
    <text evidence="4">The sequence shown here is derived from an EMBL/GenBank/DDBJ whole genome shotgun (WGS) entry which is preliminary data.</text>
</comment>
<gene>
    <name evidence="4" type="ORF">CSUI_007418</name>
</gene>